<protein>
    <submittedName>
        <fullName evidence="8">DNA repair protein RadC</fullName>
    </submittedName>
</protein>
<feature type="domain" description="MPN" evidence="7">
    <location>
        <begin position="85"/>
        <end position="207"/>
    </location>
</feature>
<evidence type="ECO:0000256" key="4">
    <source>
        <dbReference type="ARBA" id="ARBA00022801"/>
    </source>
</evidence>
<evidence type="ECO:0000256" key="6">
    <source>
        <dbReference type="ARBA" id="ARBA00023049"/>
    </source>
</evidence>
<evidence type="ECO:0000259" key="7">
    <source>
        <dbReference type="PROSITE" id="PS50249"/>
    </source>
</evidence>
<dbReference type="PANTHER" id="PTHR30471:SF3">
    <property type="entry name" value="UPF0758 PROTEIN YEES-RELATED"/>
    <property type="match status" value="1"/>
</dbReference>
<evidence type="ECO:0000256" key="5">
    <source>
        <dbReference type="ARBA" id="ARBA00022833"/>
    </source>
</evidence>
<dbReference type="EMBL" id="CP048268">
    <property type="protein sequence ID" value="QYN52699.1"/>
    <property type="molecule type" value="Genomic_DNA"/>
</dbReference>
<dbReference type="InterPro" id="IPR001405">
    <property type="entry name" value="UPF0758"/>
</dbReference>
<dbReference type="Proteomes" id="UP000826550">
    <property type="component" value="Chromosome"/>
</dbReference>
<dbReference type="InterPro" id="IPR020891">
    <property type="entry name" value="UPF0758_CS"/>
</dbReference>
<dbReference type="Pfam" id="PF04002">
    <property type="entry name" value="RadC"/>
    <property type="match status" value="1"/>
</dbReference>
<evidence type="ECO:0000313" key="9">
    <source>
        <dbReference type="Proteomes" id="UP000826550"/>
    </source>
</evidence>
<comment type="similarity">
    <text evidence="1">Belongs to the UPF0758 family.</text>
</comment>
<dbReference type="InterPro" id="IPR025657">
    <property type="entry name" value="RadC_JAB"/>
</dbReference>
<evidence type="ECO:0000256" key="2">
    <source>
        <dbReference type="ARBA" id="ARBA00022670"/>
    </source>
</evidence>
<name>A0ABX8W533_9LACO</name>
<keyword evidence="9" id="KW-1185">Reference proteome</keyword>
<dbReference type="RefSeq" id="WP_103751515.1">
    <property type="nucleotide sequence ID" value="NZ_CP048268.1"/>
</dbReference>
<evidence type="ECO:0000313" key="8">
    <source>
        <dbReference type="EMBL" id="QYN52699.1"/>
    </source>
</evidence>
<gene>
    <name evidence="8" type="ORF">GYM71_04445</name>
</gene>
<reference evidence="8 9" key="1">
    <citation type="submission" date="2020-01" db="EMBL/GenBank/DDBJ databases">
        <title>Vast differences in strain-level diversity in the gut microbiota of two closely related honey bee species.</title>
        <authorList>
            <person name="Ellegaard K.M."/>
            <person name="Suenami S."/>
            <person name="Miyazaki R."/>
            <person name="Engel P."/>
        </authorList>
    </citation>
    <scope>NUCLEOTIDE SEQUENCE [LARGE SCALE GENOMIC DNA]</scope>
    <source>
        <strain evidence="8 9">ESL0416</strain>
    </source>
</reference>
<evidence type="ECO:0000256" key="3">
    <source>
        <dbReference type="ARBA" id="ARBA00022723"/>
    </source>
</evidence>
<dbReference type="CDD" id="cd08071">
    <property type="entry name" value="MPN_DUF2466"/>
    <property type="match status" value="1"/>
</dbReference>
<proteinExistence type="inferred from homology"/>
<accession>A0ABX8W533</accession>
<dbReference type="Gene3D" id="3.40.140.10">
    <property type="entry name" value="Cytidine Deaminase, domain 2"/>
    <property type="match status" value="1"/>
</dbReference>
<dbReference type="PANTHER" id="PTHR30471">
    <property type="entry name" value="DNA REPAIR PROTEIN RADC"/>
    <property type="match status" value="1"/>
</dbReference>
<dbReference type="PROSITE" id="PS01302">
    <property type="entry name" value="UPF0758"/>
    <property type="match status" value="1"/>
</dbReference>
<sequence length="207" mass="23933">MKIMKSKHYLINTDMELLSTLFGQLKEEGITEFEQLIQKIKGLGLNDFNDLFKYLSGANCPENIAIISEDLLERLRMASFDRDDVLTSSNEVGMYLTNKLANRKQEELWAFYIDNSNHIIAEKCLFRGTLDKSVAHPREIFRWAVIYPCAGIFVVHNHPSGNLIPSQSDLELTKMLQKASEMMHVDFLDHFIVGKGRYLSMREHQLF</sequence>
<keyword evidence="3" id="KW-0479">Metal-binding</keyword>
<keyword evidence="4" id="KW-0378">Hydrolase</keyword>
<keyword evidence="5" id="KW-0862">Zinc</keyword>
<organism evidence="8 9">
    <name type="scientific">Lactobacillus panisapium</name>
    <dbReference type="NCBI Taxonomy" id="2012495"/>
    <lineage>
        <taxon>Bacteria</taxon>
        <taxon>Bacillati</taxon>
        <taxon>Bacillota</taxon>
        <taxon>Bacilli</taxon>
        <taxon>Lactobacillales</taxon>
        <taxon>Lactobacillaceae</taxon>
        <taxon>Lactobacillus</taxon>
    </lineage>
</organism>
<evidence type="ECO:0000256" key="1">
    <source>
        <dbReference type="ARBA" id="ARBA00010243"/>
    </source>
</evidence>
<keyword evidence="2" id="KW-0645">Protease</keyword>
<dbReference type="PROSITE" id="PS50249">
    <property type="entry name" value="MPN"/>
    <property type="match status" value="1"/>
</dbReference>
<dbReference type="InterPro" id="IPR037518">
    <property type="entry name" value="MPN"/>
</dbReference>
<keyword evidence="6" id="KW-0482">Metalloprotease</keyword>